<accession>A0A6A4S6Z8</accession>
<feature type="compositionally biased region" description="Acidic residues" evidence="1">
    <location>
        <begin position="32"/>
        <end position="49"/>
    </location>
</feature>
<feature type="region of interest" description="Disordered" evidence="1">
    <location>
        <begin position="1"/>
        <end position="97"/>
    </location>
</feature>
<comment type="caution">
    <text evidence="2">The sequence shown here is derived from an EMBL/GenBank/DDBJ whole genome shotgun (WGS) entry which is preliminary data.</text>
</comment>
<evidence type="ECO:0000313" key="3">
    <source>
        <dbReference type="Proteomes" id="UP000438429"/>
    </source>
</evidence>
<protein>
    <submittedName>
        <fullName evidence="2">Uncharacterized protein</fullName>
    </submittedName>
</protein>
<dbReference type="EMBL" id="VEVO01000018">
    <property type="protein sequence ID" value="KAF0027988.1"/>
    <property type="molecule type" value="Genomic_DNA"/>
</dbReference>
<gene>
    <name evidence="2" type="ORF">F2P81_020729</name>
</gene>
<organism evidence="2 3">
    <name type="scientific">Scophthalmus maximus</name>
    <name type="common">Turbot</name>
    <name type="synonym">Psetta maxima</name>
    <dbReference type="NCBI Taxonomy" id="52904"/>
    <lineage>
        <taxon>Eukaryota</taxon>
        <taxon>Metazoa</taxon>
        <taxon>Chordata</taxon>
        <taxon>Craniata</taxon>
        <taxon>Vertebrata</taxon>
        <taxon>Euteleostomi</taxon>
        <taxon>Actinopterygii</taxon>
        <taxon>Neopterygii</taxon>
        <taxon>Teleostei</taxon>
        <taxon>Neoteleostei</taxon>
        <taxon>Acanthomorphata</taxon>
        <taxon>Carangaria</taxon>
        <taxon>Pleuronectiformes</taxon>
        <taxon>Pleuronectoidei</taxon>
        <taxon>Scophthalmidae</taxon>
        <taxon>Scophthalmus</taxon>
    </lineage>
</organism>
<evidence type="ECO:0000256" key="1">
    <source>
        <dbReference type="SAM" id="MobiDB-lite"/>
    </source>
</evidence>
<feature type="compositionally biased region" description="Polar residues" evidence="1">
    <location>
        <begin position="52"/>
        <end position="66"/>
    </location>
</feature>
<proteinExistence type="predicted"/>
<name>A0A6A4S6Z8_SCOMX</name>
<reference evidence="2 3" key="1">
    <citation type="submission" date="2019-06" db="EMBL/GenBank/DDBJ databases">
        <title>Draft genomes of female and male turbot (Scophthalmus maximus).</title>
        <authorList>
            <person name="Xu H."/>
            <person name="Xu X.-W."/>
            <person name="Shao C."/>
            <person name="Chen S."/>
        </authorList>
    </citation>
    <scope>NUCLEOTIDE SEQUENCE [LARGE SCALE GENOMIC DNA]</scope>
    <source>
        <strain evidence="2">Ysfricsl-2016a</strain>
        <tissue evidence="2">Blood</tissue>
    </source>
</reference>
<dbReference type="Proteomes" id="UP000438429">
    <property type="component" value="Unassembled WGS sequence"/>
</dbReference>
<dbReference type="AlphaFoldDB" id="A0A6A4S6Z8"/>
<sequence length="146" mass="16295">MSNKPRRREEDLPCFLLSPDAPPAERRHKYPEEEEEEEEEEVEEVEDVEVCGTQTLSTASEASGITGTDRDRPGETPGPTGTDRDRRGPTGTRAGQQVIGGVLSLRLRVFLQRKVETRRLVAELRGRGADGGNILDASETISWFFR</sequence>
<evidence type="ECO:0000313" key="2">
    <source>
        <dbReference type="EMBL" id="KAF0027988.1"/>
    </source>
</evidence>